<dbReference type="AlphaFoldDB" id="A0A365UDL1"/>
<accession>A0A365UDL1</accession>
<dbReference type="EMBL" id="QNTQ01000001">
    <property type="protein sequence ID" value="RBI87636.1"/>
    <property type="molecule type" value="Genomic_DNA"/>
</dbReference>
<sequence>MSARDRLRAVLRRAATDGAIDRQQERFADPVGGAALMLDHIGRTMLARKLVFEFDDGARFACIASGRRLIRFAAPVPAALGRDLSRLIDGSQLTAQDAEAAAALLRAVCEGRSALTVRPETPEVRPGPTETGLAPAAVRRALPLPESTPGFARDADLLQALLAELGPRVRAALSLAADEDLTVETGGQDAVSDLSTWAAETLDRLLSPDFPLAQSLQTRGILVFGAPQDAGCHRLIAGSRGQLLIAEVDGLDDAATLAAWRRLAARD</sequence>
<proteinExistence type="predicted"/>
<gene>
    <name evidence="1" type="ORF">DRV85_01555</name>
</gene>
<organism evidence="1 2">
    <name type="scientific">Rhodosalinus halophilus</name>
    <dbReference type="NCBI Taxonomy" id="2259333"/>
    <lineage>
        <taxon>Bacteria</taxon>
        <taxon>Pseudomonadati</taxon>
        <taxon>Pseudomonadota</taxon>
        <taxon>Alphaproteobacteria</taxon>
        <taxon>Rhodobacterales</taxon>
        <taxon>Paracoccaceae</taxon>
        <taxon>Rhodosalinus</taxon>
    </lineage>
</organism>
<evidence type="ECO:0000313" key="1">
    <source>
        <dbReference type="EMBL" id="RBI87636.1"/>
    </source>
</evidence>
<dbReference type="OrthoDB" id="10008315at2"/>
<protein>
    <submittedName>
        <fullName evidence="1">Uncharacterized protein</fullName>
    </submittedName>
</protein>
<dbReference type="RefSeq" id="WP_113287659.1">
    <property type="nucleotide sequence ID" value="NZ_QNTQ01000001.1"/>
</dbReference>
<reference evidence="1 2" key="1">
    <citation type="submission" date="2018-07" db="EMBL/GenBank/DDBJ databases">
        <title>Rhodosalinus sp. strain E84T genomic sequence and assembly.</title>
        <authorList>
            <person name="Liu Z.-W."/>
            <person name="Lu D.-C."/>
        </authorList>
    </citation>
    <scope>NUCLEOTIDE SEQUENCE [LARGE SCALE GENOMIC DNA]</scope>
    <source>
        <strain evidence="1 2">E84</strain>
    </source>
</reference>
<name>A0A365UDL1_9RHOB</name>
<evidence type="ECO:0000313" key="2">
    <source>
        <dbReference type="Proteomes" id="UP000253370"/>
    </source>
</evidence>
<dbReference type="Proteomes" id="UP000253370">
    <property type="component" value="Unassembled WGS sequence"/>
</dbReference>
<comment type="caution">
    <text evidence="1">The sequence shown here is derived from an EMBL/GenBank/DDBJ whole genome shotgun (WGS) entry which is preliminary data.</text>
</comment>
<keyword evidence="2" id="KW-1185">Reference proteome</keyword>